<evidence type="ECO:0000313" key="3">
    <source>
        <dbReference type="EMBL" id="GGD69672.1"/>
    </source>
</evidence>
<keyword evidence="1" id="KW-0812">Transmembrane</keyword>
<dbReference type="InterPro" id="IPR038548">
    <property type="entry name" value="SporV_AA_N_sf"/>
</dbReference>
<feature type="transmembrane region" description="Helical" evidence="1">
    <location>
        <begin position="101"/>
        <end position="122"/>
    </location>
</feature>
<feature type="domain" description="Stage V sporulation protein AA" evidence="2">
    <location>
        <begin position="7"/>
        <end position="94"/>
    </location>
</feature>
<name>A0A916Z072_9BACL</name>
<evidence type="ECO:0000259" key="2">
    <source>
        <dbReference type="Pfam" id="PF12164"/>
    </source>
</evidence>
<proteinExistence type="predicted"/>
<keyword evidence="1" id="KW-1133">Transmembrane helix</keyword>
<gene>
    <name evidence="3" type="primary">spoVAA</name>
    <name evidence="3" type="ORF">GCM10010911_29440</name>
</gene>
<dbReference type="AlphaFoldDB" id="A0A916Z072"/>
<accession>A0A916Z072</accession>
<sequence length="215" mass="24606">MSSAANSTLYLRLRKRIRIKPGGSVTLGEAARLFTADPALESRLQALLLHRHQKKDGNRVVIDLLQIVQAVREAEAMVNVESFGDPQVLITVSEDPPKPKMLMLVGVWLLLFFGSGLAIMNFHTDVSMKEVHIRITELVTGRKNNHPLWFQIPYSFGIGAGMIVFFNRMFRKRFNEEPNPLEVELYMYEENVNDCVIAEEMHKKNEPAMKAKRQR</sequence>
<organism evidence="3 4">
    <name type="scientific">Paenibacillus nasutitermitis</name>
    <dbReference type="NCBI Taxonomy" id="1652958"/>
    <lineage>
        <taxon>Bacteria</taxon>
        <taxon>Bacillati</taxon>
        <taxon>Bacillota</taxon>
        <taxon>Bacilli</taxon>
        <taxon>Bacillales</taxon>
        <taxon>Paenibacillaceae</taxon>
        <taxon>Paenibacillus</taxon>
    </lineage>
</organism>
<keyword evidence="4" id="KW-1185">Reference proteome</keyword>
<dbReference type="Proteomes" id="UP000612456">
    <property type="component" value="Unassembled WGS sequence"/>
</dbReference>
<comment type="caution">
    <text evidence="3">The sequence shown here is derived from an EMBL/GenBank/DDBJ whole genome shotgun (WGS) entry which is preliminary data.</text>
</comment>
<reference evidence="3" key="2">
    <citation type="submission" date="2020-09" db="EMBL/GenBank/DDBJ databases">
        <authorList>
            <person name="Sun Q."/>
            <person name="Zhou Y."/>
        </authorList>
    </citation>
    <scope>NUCLEOTIDE SEQUENCE</scope>
    <source>
        <strain evidence="3">CGMCC 1.15178</strain>
    </source>
</reference>
<evidence type="ECO:0000313" key="4">
    <source>
        <dbReference type="Proteomes" id="UP000612456"/>
    </source>
</evidence>
<dbReference type="EMBL" id="BMHP01000002">
    <property type="protein sequence ID" value="GGD69672.1"/>
    <property type="molecule type" value="Genomic_DNA"/>
</dbReference>
<dbReference type="Pfam" id="PF12164">
    <property type="entry name" value="SporV_AA"/>
    <property type="match status" value="1"/>
</dbReference>
<reference evidence="3" key="1">
    <citation type="journal article" date="2014" name="Int. J. Syst. Evol. Microbiol.">
        <title>Complete genome sequence of Corynebacterium casei LMG S-19264T (=DSM 44701T), isolated from a smear-ripened cheese.</title>
        <authorList>
            <consortium name="US DOE Joint Genome Institute (JGI-PGF)"/>
            <person name="Walter F."/>
            <person name="Albersmeier A."/>
            <person name="Kalinowski J."/>
            <person name="Ruckert C."/>
        </authorList>
    </citation>
    <scope>NUCLEOTIDE SEQUENCE</scope>
    <source>
        <strain evidence="3">CGMCC 1.15178</strain>
    </source>
</reference>
<evidence type="ECO:0000256" key="1">
    <source>
        <dbReference type="SAM" id="Phobius"/>
    </source>
</evidence>
<keyword evidence="1" id="KW-0472">Membrane</keyword>
<dbReference type="RefSeq" id="WP_188992699.1">
    <property type="nucleotide sequence ID" value="NZ_BMHP01000002.1"/>
</dbReference>
<protein>
    <submittedName>
        <fullName evidence="3">Stage V sporulation protein AA</fullName>
    </submittedName>
</protein>
<dbReference type="Gene3D" id="2.60.480.10">
    <property type="entry name" value="eubacterium ventriosum atcc domain"/>
    <property type="match status" value="1"/>
</dbReference>
<feature type="transmembrane region" description="Helical" evidence="1">
    <location>
        <begin position="148"/>
        <end position="166"/>
    </location>
</feature>
<dbReference type="InterPro" id="IPR021997">
    <property type="entry name" value="SporV_AA"/>
</dbReference>